<dbReference type="GO" id="GO:0006508">
    <property type="term" value="P:proteolysis"/>
    <property type="evidence" value="ECO:0007669"/>
    <property type="project" value="UniProtKB-KW"/>
</dbReference>
<sequence>MKISVRQESIIKERKGSNSLIYTKSIEWSVTRYLTDSGWSSSGKDQKPEPLCSSFTHPSLAKWERAREILERIQSGDRIEIRKVRREIMWDDYSCLEEKIVNFVKSEDREFAFTGDPMDIPSVLEFLKEETGFKPTPTFVEKGRMILDPEATSHLLQALMSMLRANSPLLNKDERGLPDITVYDDPLIPYSHVYYTFDDEGVKTERKELIGNGEILNYLGTLYTGSPGNGRGMYPQPDFFNAVLKPGDWKFRELMEESRNAFVVLGATRSEIVKKSVRIKPRKVVQLGGGEVLVREIAIPLSELSTLDAITSDTRFVYLDEDHGALAPFVRLTARLLF</sequence>
<dbReference type="InterPro" id="IPR045569">
    <property type="entry name" value="Metalloprtase-TldD/E_C"/>
</dbReference>
<dbReference type="PANTHER" id="PTHR30624:SF0">
    <property type="entry name" value="METALLOPROTEASE SLR0863"/>
    <property type="match status" value="1"/>
</dbReference>
<name>A0A088E5C7_9CREN</name>
<dbReference type="GO" id="GO:0005829">
    <property type="term" value="C:cytosol"/>
    <property type="evidence" value="ECO:0007669"/>
    <property type="project" value="TreeGrafter"/>
</dbReference>
<dbReference type="EMBL" id="CP008822">
    <property type="protein sequence ID" value="AIM27531.1"/>
    <property type="molecule type" value="Genomic_DNA"/>
</dbReference>
<proteinExistence type="inferred from homology"/>
<evidence type="ECO:0000313" key="3">
    <source>
        <dbReference type="EMBL" id="AIM27531.1"/>
    </source>
</evidence>
<dbReference type="Pfam" id="PF19289">
    <property type="entry name" value="PmbA_TldD_3rd"/>
    <property type="match status" value="1"/>
</dbReference>
<organism evidence="3 4">
    <name type="scientific">Metallosphaera sedula</name>
    <dbReference type="NCBI Taxonomy" id="43687"/>
    <lineage>
        <taxon>Archaea</taxon>
        <taxon>Thermoproteota</taxon>
        <taxon>Thermoprotei</taxon>
        <taxon>Sulfolobales</taxon>
        <taxon>Sulfolobaceae</taxon>
        <taxon>Metallosphaera</taxon>
    </lineage>
</organism>
<dbReference type="InterPro" id="IPR036059">
    <property type="entry name" value="TldD/PmbA_sf"/>
</dbReference>
<comment type="similarity">
    <text evidence="1">Belongs to the peptidase U62 family.</text>
</comment>
<dbReference type="SUPFAM" id="SSF111283">
    <property type="entry name" value="Putative modulator of DNA gyrase, PmbA/TldD"/>
    <property type="match status" value="1"/>
</dbReference>
<protein>
    <submittedName>
        <fullName evidence="3">Zn-dependent protease-like protein</fullName>
    </submittedName>
</protein>
<dbReference type="OrthoDB" id="84520at2157"/>
<reference evidence="3 4" key="1">
    <citation type="journal article" date="2014" name="J. Bacteriol.">
        <title>Role of an Archaeal PitA Transporter in the Copper and Arsenic Resistance of Metallosphaera sedula, an Extreme Thermoacidophile.</title>
        <authorList>
            <person name="McCarthy S."/>
            <person name="Ai C."/>
            <person name="Wheaton G."/>
            <person name="Tevatia R."/>
            <person name="Eckrich V."/>
            <person name="Kelly R."/>
            <person name="Blum P."/>
        </authorList>
    </citation>
    <scope>NUCLEOTIDE SEQUENCE [LARGE SCALE GENOMIC DNA]</scope>
    <source>
        <strain evidence="3 4">CuR1</strain>
    </source>
</reference>
<keyword evidence="3" id="KW-0378">Hydrolase</keyword>
<dbReference type="GO" id="GO:0008237">
    <property type="term" value="F:metallopeptidase activity"/>
    <property type="evidence" value="ECO:0007669"/>
    <property type="project" value="InterPro"/>
</dbReference>
<evidence type="ECO:0000313" key="4">
    <source>
        <dbReference type="Proteomes" id="UP000029084"/>
    </source>
</evidence>
<dbReference type="GeneID" id="91755889"/>
<evidence type="ECO:0000259" key="2">
    <source>
        <dbReference type="Pfam" id="PF19289"/>
    </source>
</evidence>
<dbReference type="InterPro" id="IPR051463">
    <property type="entry name" value="Peptidase_U62_metallo"/>
</dbReference>
<dbReference type="AlphaFoldDB" id="A0A088E5C7"/>
<dbReference type="OMA" id="EVKECHE"/>
<evidence type="ECO:0000256" key="1">
    <source>
        <dbReference type="ARBA" id="ARBA00005836"/>
    </source>
</evidence>
<gene>
    <name evidence="3" type="ORF">HA72_1389</name>
</gene>
<dbReference type="Proteomes" id="UP000029084">
    <property type="component" value="Chromosome"/>
</dbReference>
<keyword evidence="3" id="KW-0645">Protease</keyword>
<dbReference type="RefSeq" id="WP_012021334.1">
    <property type="nucleotide sequence ID" value="NZ_CP008822.1"/>
</dbReference>
<accession>A0A088E5C7</accession>
<dbReference type="PANTHER" id="PTHR30624">
    <property type="entry name" value="UNCHARACTERIZED PROTEIN TLDD AND PMBA"/>
    <property type="match status" value="1"/>
</dbReference>
<feature type="domain" description="Metalloprotease TldD/E C-terminal" evidence="2">
    <location>
        <begin position="144"/>
        <end position="299"/>
    </location>
</feature>